<organism evidence="2 3">
    <name type="scientific">Molossus molossus</name>
    <name type="common">Pallas' mastiff bat</name>
    <name type="synonym">Vespertilio molossus</name>
    <dbReference type="NCBI Taxonomy" id="27622"/>
    <lineage>
        <taxon>Eukaryota</taxon>
        <taxon>Metazoa</taxon>
        <taxon>Chordata</taxon>
        <taxon>Craniata</taxon>
        <taxon>Vertebrata</taxon>
        <taxon>Euteleostomi</taxon>
        <taxon>Mammalia</taxon>
        <taxon>Eutheria</taxon>
        <taxon>Laurasiatheria</taxon>
        <taxon>Chiroptera</taxon>
        <taxon>Yangochiroptera</taxon>
        <taxon>Molossidae</taxon>
        <taxon>Molossus</taxon>
    </lineage>
</organism>
<proteinExistence type="predicted"/>
<gene>
    <name evidence="2" type="ORF">HJG59_010281</name>
</gene>
<name>A0A7J8J0E2_MOLMO</name>
<keyword evidence="1" id="KW-1133">Transmembrane helix</keyword>
<keyword evidence="1" id="KW-0812">Transmembrane</keyword>
<evidence type="ECO:0000256" key="1">
    <source>
        <dbReference type="SAM" id="Phobius"/>
    </source>
</evidence>
<evidence type="ECO:0000313" key="2">
    <source>
        <dbReference type="EMBL" id="KAF6489879.1"/>
    </source>
</evidence>
<evidence type="ECO:0000313" key="3">
    <source>
        <dbReference type="Proteomes" id="UP000550707"/>
    </source>
</evidence>
<dbReference type="EMBL" id="JACASF010000003">
    <property type="protein sequence ID" value="KAF6489879.1"/>
    <property type="molecule type" value="Genomic_DNA"/>
</dbReference>
<keyword evidence="1" id="KW-0472">Membrane</keyword>
<sequence length="136" mass="16372">MAHFFYPIQNICCFVNINYLSVDNIEHRIFFCLFVCLFVLLGLNDSFRFFLFLFFLFSFFWLNKSISNDFSRFLFIWDIINFFLIIFSFIDFRENGRERERNIDWLLLACPPWRLGLQPGHVSCLGIKLATSWCMG</sequence>
<comment type="caution">
    <text evidence="2">The sequence shown here is derived from an EMBL/GenBank/DDBJ whole genome shotgun (WGS) entry which is preliminary data.</text>
</comment>
<dbReference type="AlphaFoldDB" id="A0A7J8J0E2"/>
<reference evidence="2 3" key="1">
    <citation type="journal article" date="2020" name="Nature">
        <title>Six reference-quality genomes reveal evolution of bat adaptations.</title>
        <authorList>
            <person name="Jebb D."/>
            <person name="Huang Z."/>
            <person name="Pippel M."/>
            <person name="Hughes G.M."/>
            <person name="Lavrichenko K."/>
            <person name="Devanna P."/>
            <person name="Winkler S."/>
            <person name="Jermiin L.S."/>
            <person name="Skirmuntt E.C."/>
            <person name="Katzourakis A."/>
            <person name="Burkitt-Gray L."/>
            <person name="Ray D.A."/>
            <person name="Sullivan K.A.M."/>
            <person name="Roscito J.G."/>
            <person name="Kirilenko B.M."/>
            <person name="Davalos L.M."/>
            <person name="Corthals A.P."/>
            <person name="Power M.L."/>
            <person name="Jones G."/>
            <person name="Ransome R.D."/>
            <person name="Dechmann D.K.N."/>
            <person name="Locatelli A.G."/>
            <person name="Puechmaille S.J."/>
            <person name="Fedrigo O."/>
            <person name="Jarvis E.D."/>
            <person name="Hiller M."/>
            <person name="Vernes S.C."/>
            <person name="Myers E.W."/>
            <person name="Teeling E.C."/>
        </authorList>
    </citation>
    <scope>NUCLEOTIDE SEQUENCE [LARGE SCALE GENOMIC DNA]</scope>
    <source>
        <strain evidence="2">MMolMol1</strain>
        <tissue evidence="2">Muscle</tissue>
    </source>
</reference>
<feature type="transmembrane region" description="Helical" evidence="1">
    <location>
        <begin position="29"/>
        <end position="62"/>
    </location>
</feature>
<accession>A0A7J8J0E2</accession>
<keyword evidence="3" id="KW-1185">Reference proteome</keyword>
<protein>
    <submittedName>
        <fullName evidence="2">Uncharacterized protein</fullName>
    </submittedName>
</protein>
<dbReference type="Proteomes" id="UP000550707">
    <property type="component" value="Unassembled WGS sequence"/>
</dbReference>
<dbReference type="InParanoid" id="A0A7J8J0E2"/>
<feature type="transmembrane region" description="Helical" evidence="1">
    <location>
        <begin position="74"/>
        <end position="92"/>
    </location>
</feature>